<protein>
    <recommendedName>
        <fullName evidence="1">Ribosomal RNA large subunit methyltransferase J</fullName>
        <ecNumber evidence="1">2.1.1.266</ecNumber>
    </recommendedName>
    <alternativeName>
        <fullName evidence="1">23S rRNA (adenine(2030)-N6)-methyltransferase</fullName>
    </alternativeName>
    <alternativeName>
        <fullName evidence="1">23S rRNA m6A2030 methyltransferase</fullName>
    </alternativeName>
</protein>
<feature type="binding site" evidence="1">
    <location>
        <position position="116"/>
    </location>
    <ligand>
        <name>S-adenosyl-L-methionine</name>
        <dbReference type="ChEBI" id="CHEBI:59789"/>
    </ligand>
</feature>
<keyword evidence="1 2" id="KW-0489">Methyltransferase</keyword>
<comment type="similarity">
    <text evidence="1">Belongs to the RlmJ family.</text>
</comment>
<keyword evidence="1" id="KW-0698">rRNA processing</keyword>
<dbReference type="InterPro" id="IPR029063">
    <property type="entry name" value="SAM-dependent_MTases_sf"/>
</dbReference>
<accession>A0ABV7HWQ3</accession>
<evidence type="ECO:0000313" key="2">
    <source>
        <dbReference type="EMBL" id="MFC3157044.1"/>
    </source>
</evidence>
<dbReference type="Proteomes" id="UP001595548">
    <property type="component" value="Unassembled WGS sequence"/>
</dbReference>
<dbReference type="EC" id="2.1.1.266" evidence="1"/>
<name>A0ABV7HWQ3_9GAMM</name>
<dbReference type="HAMAP" id="MF_00934">
    <property type="entry name" value="23SrRNA_methyltr_J"/>
    <property type="match status" value="1"/>
</dbReference>
<evidence type="ECO:0000256" key="1">
    <source>
        <dbReference type="HAMAP-Rule" id="MF_00934"/>
    </source>
</evidence>
<organism evidence="2 3">
    <name type="scientific">Gilvimarinus japonicus</name>
    <dbReference type="NCBI Taxonomy" id="1796469"/>
    <lineage>
        <taxon>Bacteria</taxon>
        <taxon>Pseudomonadati</taxon>
        <taxon>Pseudomonadota</taxon>
        <taxon>Gammaproteobacteria</taxon>
        <taxon>Cellvibrionales</taxon>
        <taxon>Cellvibrionaceae</taxon>
        <taxon>Gilvimarinus</taxon>
    </lineage>
</organism>
<keyword evidence="1" id="KW-0949">S-adenosyl-L-methionine</keyword>
<dbReference type="Gene3D" id="3.40.50.150">
    <property type="entry name" value="Vaccinia Virus protein VP39"/>
    <property type="match status" value="1"/>
</dbReference>
<feature type="active site" description="Proton acceptor" evidence="1">
    <location>
        <position position="162"/>
    </location>
</feature>
<keyword evidence="3" id="KW-1185">Reference proteome</keyword>
<dbReference type="PANTHER" id="PTHR37426:SF1">
    <property type="entry name" value="RIBOSOMAL RNA LARGE SUBUNIT METHYLTRANSFERASE J"/>
    <property type="match status" value="1"/>
</dbReference>
<dbReference type="EMBL" id="JBHRTL010000031">
    <property type="protein sequence ID" value="MFC3157044.1"/>
    <property type="molecule type" value="Genomic_DNA"/>
</dbReference>
<keyword evidence="1" id="KW-0694">RNA-binding</keyword>
<keyword evidence="1 2" id="KW-0808">Transferase</keyword>
<feature type="site" description="Interaction with substrate rRNA" evidence="1">
    <location>
        <position position="4"/>
    </location>
</feature>
<gene>
    <name evidence="1" type="primary">rlmJ</name>
    <name evidence="2" type="ORF">ACFOEB_17685</name>
</gene>
<reference evidence="3" key="1">
    <citation type="journal article" date="2019" name="Int. J. Syst. Evol. Microbiol.">
        <title>The Global Catalogue of Microorganisms (GCM) 10K type strain sequencing project: providing services to taxonomists for standard genome sequencing and annotation.</title>
        <authorList>
            <consortium name="The Broad Institute Genomics Platform"/>
            <consortium name="The Broad Institute Genome Sequencing Center for Infectious Disease"/>
            <person name="Wu L."/>
            <person name="Ma J."/>
        </authorList>
    </citation>
    <scope>NUCLEOTIDE SEQUENCE [LARGE SCALE GENOMIC DNA]</scope>
    <source>
        <strain evidence="3">KCTC 52141</strain>
    </source>
</reference>
<comment type="function">
    <text evidence="1">Specifically methylates the adenine in position 2030 of 23S rRNA.</text>
</comment>
<comment type="catalytic activity">
    <reaction evidence="1">
        <text>adenosine(2030) in 23S rRNA + S-adenosyl-L-methionine = N(6)-methyladenosine(2030) in 23S rRNA + S-adenosyl-L-homocysteine + H(+)</text>
        <dbReference type="Rhea" id="RHEA:43736"/>
        <dbReference type="Rhea" id="RHEA-COMP:10668"/>
        <dbReference type="Rhea" id="RHEA-COMP:10669"/>
        <dbReference type="ChEBI" id="CHEBI:15378"/>
        <dbReference type="ChEBI" id="CHEBI:57856"/>
        <dbReference type="ChEBI" id="CHEBI:59789"/>
        <dbReference type="ChEBI" id="CHEBI:74411"/>
        <dbReference type="ChEBI" id="CHEBI:74449"/>
        <dbReference type="EC" id="2.1.1.266"/>
    </reaction>
</comment>
<feature type="binding site" evidence="1">
    <location>
        <position position="42"/>
    </location>
    <ligand>
        <name>S-adenosyl-L-methionine</name>
        <dbReference type="ChEBI" id="CHEBI:59789"/>
    </ligand>
</feature>
<proteinExistence type="inferred from homology"/>
<feature type="binding site" evidence="1">
    <location>
        <position position="162"/>
    </location>
    <ligand>
        <name>S-adenosyl-L-methionine</name>
        <dbReference type="ChEBI" id="CHEBI:59789"/>
    </ligand>
</feature>
<feature type="binding site" evidence="1">
    <location>
        <position position="98"/>
    </location>
    <ligand>
        <name>S-adenosyl-L-methionine</name>
        <dbReference type="ChEBI" id="CHEBI:59789"/>
    </ligand>
</feature>
<dbReference type="RefSeq" id="WP_382418567.1">
    <property type="nucleotide sequence ID" value="NZ_AP031500.1"/>
</dbReference>
<dbReference type="SUPFAM" id="SSF53335">
    <property type="entry name" value="S-adenosyl-L-methionine-dependent methyltransferases"/>
    <property type="match status" value="1"/>
</dbReference>
<comment type="subunit">
    <text evidence="1">Monomer.</text>
</comment>
<feature type="binding site" evidence="1">
    <location>
        <begin position="141"/>
        <end position="142"/>
    </location>
    <ligand>
        <name>S-adenosyl-L-methionine</name>
        <dbReference type="ChEBI" id="CHEBI:59789"/>
    </ligand>
</feature>
<dbReference type="Pfam" id="PF04378">
    <property type="entry name" value="RsmJ"/>
    <property type="match status" value="1"/>
</dbReference>
<evidence type="ECO:0000313" key="3">
    <source>
        <dbReference type="Proteomes" id="UP001595548"/>
    </source>
</evidence>
<dbReference type="GO" id="GO:0036307">
    <property type="term" value="F:23S rRNA (adenine(2030)-N(6))-methyltransferase activity"/>
    <property type="evidence" value="ECO:0007669"/>
    <property type="project" value="UniProtKB-EC"/>
</dbReference>
<feature type="binding site" evidence="1">
    <location>
        <position position="19"/>
    </location>
    <ligand>
        <name>S-adenosyl-L-methionine</name>
        <dbReference type="ChEBI" id="CHEBI:59789"/>
    </ligand>
</feature>
<comment type="caution">
    <text evidence="2">The sequence shown here is derived from an EMBL/GenBank/DDBJ whole genome shotgun (WGS) entry which is preliminary data.</text>
</comment>
<dbReference type="InterPro" id="IPR007473">
    <property type="entry name" value="RlmJ"/>
</dbReference>
<sequence length="279" mass="31824">MLSYRHSYHAGNYADVIKHIVLVEILAYLTKKPAPFEYIDTHSGAGLYNLRSEHAVKLGEYRGGIGKLMAKPWPLLAPYLEQVRLANRTDKLYYYPGSPLIAQRFLRPQDRAWLYELHSSDCKKLEDNTKTFNNVQVECADGLRGLLARVPPKSRRALVLIDPSYEVKAEYAQIIDAVVKAHKKFASGVYAIWYPVVDREQIDFMEKRLVRSGIKNIQRYELALEPDAETKGHGMTSSGLFVINPPWTLFDTMQQLLPQLSSALAENEGFYKCDVLVDE</sequence>
<dbReference type="PANTHER" id="PTHR37426">
    <property type="entry name" value="RIBOSOMAL RNA LARGE SUBUNIT METHYLTRANSFERASE J"/>
    <property type="match status" value="1"/>
</dbReference>